<feature type="region of interest" description="Disordered" evidence="1">
    <location>
        <begin position="20"/>
        <end position="46"/>
    </location>
</feature>
<dbReference type="OrthoDB" id="910977at2759"/>
<evidence type="ECO:0000313" key="4">
    <source>
        <dbReference type="EMBL" id="PIM99173.1"/>
    </source>
</evidence>
<dbReference type="AlphaFoldDB" id="A0A2G9G1I0"/>
<dbReference type="EMBL" id="NKXS01007763">
    <property type="protein sequence ID" value="PIM99173.1"/>
    <property type="molecule type" value="Genomic_DNA"/>
</dbReference>
<evidence type="ECO:0000313" key="3">
    <source>
        <dbReference type="EMBL" id="PIM99172.1"/>
    </source>
</evidence>
<dbReference type="EMBL" id="NKXS01007763">
    <property type="protein sequence ID" value="PIM99172.1"/>
    <property type="molecule type" value="Genomic_DNA"/>
</dbReference>
<sequence>MRPLKWLLSYPHAIFLNHSSPDGGSTPCDARTVSAPSGGISRDRPEKRQAMEKFGFQMPLHYPRYKRSDYEKMEEWQVDMLLREYGLSVEGNLEEKRRFAMGAFLWPDQF</sequence>
<dbReference type="Pfam" id="PF24847">
    <property type="entry name" value="DUF7722"/>
    <property type="match status" value="1"/>
</dbReference>
<protein>
    <recommendedName>
        <fullName evidence="2">DUF7722 domain-containing protein</fullName>
    </recommendedName>
</protein>
<feature type="domain" description="DUF7722" evidence="2">
    <location>
        <begin position="62"/>
        <end position="107"/>
    </location>
</feature>
<dbReference type="InterPro" id="IPR056139">
    <property type="entry name" value="DUF7722"/>
</dbReference>
<dbReference type="PANTHER" id="PTHR33513:SF21">
    <property type="entry name" value="JMJN DOMAIN-CONTAINING PROTEIN"/>
    <property type="match status" value="1"/>
</dbReference>
<name>A0A2G9G1I0_9LAMI</name>
<reference evidence="5" key="2">
    <citation type="journal article" date="2018" name="Gigascience">
        <title>Genome assembly of the Pink Ipe (Handroanthus impetiginosus, Bignoniaceae), a highly valued, ecologically keystone Neotropical timber forest tree.</title>
        <authorList>
            <person name="Silva-Junior O.B."/>
            <person name="Grattapaglia D."/>
            <person name="Novaes E."/>
            <person name="Collevatti R.G."/>
        </authorList>
    </citation>
    <scope>NUCLEOTIDE SEQUENCE [LARGE SCALE GENOMIC DNA]</scope>
    <source>
        <strain evidence="5">cv. UFG-1</strain>
    </source>
</reference>
<proteinExistence type="predicted"/>
<accession>A0A2G9G1I0</accession>
<keyword evidence="5" id="KW-1185">Reference proteome</keyword>
<organism evidence="4 5">
    <name type="scientific">Handroanthus impetiginosus</name>
    <dbReference type="NCBI Taxonomy" id="429701"/>
    <lineage>
        <taxon>Eukaryota</taxon>
        <taxon>Viridiplantae</taxon>
        <taxon>Streptophyta</taxon>
        <taxon>Embryophyta</taxon>
        <taxon>Tracheophyta</taxon>
        <taxon>Spermatophyta</taxon>
        <taxon>Magnoliopsida</taxon>
        <taxon>eudicotyledons</taxon>
        <taxon>Gunneridae</taxon>
        <taxon>Pentapetalae</taxon>
        <taxon>asterids</taxon>
        <taxon>lamiids</taxon>
        <taxon>Lamiales</taxon>
        <taxon>Bignoniaceae</taxon>
        <taxon>Crescentiina</taxon>
        <taxon>Tabebuia alliance</taxon>
        <taxon>Handroanthus</taxon>
    </lineage>
</organism>
<evidence type="ECO:0000256" key="1">
    <source>
        <dbReference type="SAM" id="MobiDB-lite"/>
    </source>
</evidence>
<dbReference type="STRING" id="429701.A0A2G9G1I0"/>
<reference evidence="4" key="1">
    <citation type="submission" date="2017-07" db="EMBL/GenBank/DDBJ databases">
        <authorList>
            <person name="Sun Z.S."/>
            <person name="Albrecht U."/>
            <person name="Echele G."/>
            <person name="Lee C.C."/>
        </authorList>
    </citation>
    <scope>NUCLEOTIDE SEQUENCE</scope>
    <source>
        <strain evidence="4">UFG-1</strain>
        <tissue evidence="4">Leaf</tissue>
    </source>
</reference>
<dbReference type="PANTHER" id="PTHR33513">
    <property type="entry name" value="OS06G0523300 PROTEIN"/>
    <property type="match status" value="1"/>
</dbReference>
<comment type="caution">
    <text evidence="4">The sequence shown here is derived from an EMBL/GenBank/DDBJ whole genome shotgun (WGS) entry which is preliminary data.</text>
</comment>
<reference evidence="4" key="3">
    <citation type="journal article" date="2018" name="Gigascience">
        <title>Genome assembly of the pink ipe (Handroanthus impetiginosus, Bignoniaceae), a highly-valued ecologically keystone neotropical timber forest tree.</title>
        <authorList>
            <person name="Silva-Junior O.B."/>
            <person name="Novaes E."/>
            <person name="Grattapaglia D."/>
            <person name="Collevatti R.G."/>
        </authorList>
    </citation>
    <scope>NUCLEOTIDE SEQUENCE [LARGE SCALE GENOMIC DNA]</scope>
    <source>
        <strain evidence="4">UFG-1</strain>
        <tissue evidence="4">Leaf</tissue>
    </source>
</reference>
<dbReference type="Proteomes" id="UP000231279">
    <property type="component" value="Unassembled WGS sequence"/>
</dbReference>
<gene>
    <name evidence="3" type="ORF">CDL12_28336</name>
    <name evidence="4" type="ORF">CDL12_28337</name>
</gene>
<evidence type="ECO:0000259" key="2">
    <source>
        <dbReference type="Pfam" id="PF24847"/>
    </source>
</evidence>
<evidence type="ECO:0000313" key="5">
    <source>
        <dbReference type="Proteomes" id="UP000231279"/>
    </source>
</evidence>